<evidence type="ECO:0000313" key="6">
    <source>
        <dbReference type="EMBL" id="SSZ47209.1"/>
    </source>
</evidence>
<evidence type="ECO:0000256" key="3">
    <source>
        <dbReference type="ARBA" id="ARBA00022840"/>
    </source>
</evidence>
<evidence type="ECO:0000256" key="1">
    <source>
        <dbReference type="ARBA" id="ARBA00010638"/>
    </source>
</evidence>
<comment type="similarity">
    <text evidence="1 5">Belongs to the 5-formyltetrahydrofolate cyclo-ligase family.</text>
</comment>
<dbReference type="Proteomes" id="UP000255515">
    <property type="component" value="Unassembled WGS sequence"/>
</dbReference>
<dbReference type="SUPFAM" id="SSF100950">
    <property type="entry name" value="NagB/RpiA/CoA transferase-like"/>
    <property type="match status" value="1"/>
</dbReference>
<name>A0A376C0E9_9FLAO</name>
<keyword evidence="5" id="KW-0460">Magnesium</keyword>
<feature type="binding site" evidence="4">
    <location>
        <position position="50"/>
    </location>
    <ligand>
        <name>substrate</name>
    </ligand>
</feature>
<dbReference type="EC" id="6.3.3.2" evidence="5"/>
<dbReference type="GO" id="GO:0009396">
    <property type="term" value="P:folic acid-containing compound biosynthetic process"/>
    <property type="evidence" value="ECO:0007669"/>
    <property type="project" value="TreeGrafter"/>
</dbReference>
<dbReference type="Gene3D" id="3.40.50.10420">
    <property type="entry name" value="NagB/RpiA/CoA transferase-like"/>
    <property type="match status" value="1"/>
</dbReference>
<dbReference type="EMBL" id="UFTJ01000001">
    <property type="protein sequence ID" value="SSZ47209.1"/>
    <property type="molecule type" value="Genomic_DNA"/>
</dbReference>
<comment type="cofactor">
    <cofactor evidence="5">
        <name>Mg(2+)</name>
        <dbReference type="ChEBI" id="CHEBI:18420"/>
    </cofactor>
</comment>
<evidence type="ECO:0000313" key="7">
    <source>
        <dbReference type="Proteomes" id="UP000255515"/>
    </source>
</evidence>
<dbReference type="GO" id="GO:0005524">
    <property type="term" value="F:ATP binding"/>
    <property type="evidence" value="ECO:0007669"/>
    <property type="project" value="UniProtKB-KW"/>
</dbReference>
<reference evidence="6 7" key="1">
    <citation type="submission" date="2018-06" db="EMBL/GenBank/DDBJ databases">
        <authorList>
            <consortium name="Pathogen Informatics"/>
            <person name="Doyle S."/>
        </authorList>
    </citation>
    <scope>NUCLEOTIDE SEQUENCE [LARGE SCALE GENOMIC DNA]</scope>
    <source>
        <strain evidence="6 7">NCTC11661</strain>
    </source>
</reference>
<feature type="binding site" evidence="4">
    <location>
        <position position="57"/>
    </location>
    <ligand>
        <name>substrate</name>
    </ligand>
</feature>
<keyword evidence="2 4" id="KW-0547">Nucleotide-binding</keyword>
<protein>
    <recommendedName>
        <fullName evidence="5">5-formyltetrahydrofolate cyclo-ligase</fullName>
        <ecNumber evidence="5">6.3.3.2</ecNumber>
    </recommendedName>
</protein>
<dbReference type="InterPro" id="IPR002698">
    <property type="entry name" value="FTHF_cligase"/>
</dbReference>
<dbReference type="GO" id="GO:0035999">
    <property type="term" value="P:tetrahydrofolate interconversion"/>
    <property type="evidence" value="ECO:0007669"/>
    <property type="project" value="TreeGrafter"/>
</dbReference>
<keyword evidence="6" id="KW-0436">Ligase</keyword>
<dbReference type="GO" id="GO:0046872">
    <property type="term" value="F:metal ion binding"/>
    <property type="evidence" value="ECO:0007669"/>
    <property type="project" value="UniProtKB-KW"/>
</dbReference>
<organism evidence="6 7">
    <name type="scientific">Bergeyella zoohelcum</name>
    <dbReference type="NCBI Taxonomy" id="1015"/>
    <lineage>
        <taxon>Bacteria</taxon>
        <taxon>Pseudomonadati</taxon>
        <taxon>Bacteroidota</taxon>
        <taxon>Flavobacteriia</taxon>
        <taxon>Flavobacteriales</taxon>
        <taxon>Weeksellaceae</taxon>
        <taxon>Bergeyella</taxon>
    </lineage>
</organism>
<dbReference type="PANTHER" id="PTHR23407">
    <property type="entry name" value="ATPASE INHIBITOR/5-FORMYLTETRAHYDROFOLATE CYCLO-LIGASE"/>
    <property type="match status" value="1"/>
</dbReference>
<evidence type="ECO:0000256" key="5">
    <source>
        <dbReference type="RuleBase" id="RU361279"/>
    </source>
</evidence>
<dbReference type="PIRSF" id="PIRSF006806">
    <property type="entry name" value="FTHF_cligase"/>
    <property type="match status" value="1"/>
</dbReference>
<keyword evidence="5" id="KW-0479">Metal-binding</keyword>
<dbReference type="AlphaFoldDB" id="A0A376C0E9"/>
<feature type="binding site" evidence="4">
    <location>
        <begin position="4"/>
        <end position="8"/>
    </location>
    <ligand>
        <name>ATP</name>
        <dbReference type="ChEBI" id="CHEBI:30616"/>
    </ligand>
</feature>
<dbReference type="InterPro" id="IPR037171">
    <property type="entry name" value="NagB/RpiA_transferase-like"/>
</dbReference>
<evidence type="ECO:0000256" key="4">
    <source>
        <dbReference type="PIRSR" id="PIRSR006806-1"/>
    </source>
</evidence>
<proteinExistence type="inferred from homology"/>
<feature type="binding site" evidence="4">
    <location>
        <begin position="132"/>
        <end position="140"/>
    </location>
    <ligand>
        <name>ATP</name>
        <dbReference type="ChEBI" id="CHEBI:30616"/>
    </ligand>
</feature>
<comment type="catalytic activity">
    <reaction evidence="5">
        <text>(6S)-5-formyl-5,6,7,8-tetrahydrofolate + ATP = (6R)-5,10-methenyltetrahydrofolate + ADP + phosphate</text>
        <dbReference type="Rhea" id="RHEA:10488"/>
        <dbReference type="ChEBI" id="CHEBI:30616"/>
        <dbReference type="ChEBI" id="CHEBI:43474"/>
        <dbReference type="ChEBI" id="CHEBI:57455"/>
        <dbReference type="ChEBI" id="CHEBI:57457"/>
        <dbReference type="ChEBI" id="CHEBI:456216"/>
        <dbReference type="EC" id="6.3.3.2"/>
    </reaction>
</comment>
<gene>
    <name evidence="6" type="ORF">NCTC11661_00875</name>
</gene>
<sequence length="190" mass="22016">MKTKAELRTMYRELRKQMTTSDVENYSSKILEHFILQFNPTENQKIHCFLPIEKFREVNTIPLMNYCFEHGIRFFVPKVMGDKLISVELFPDSELEYNAWGILEPKTHMDAQVKDFDFIITPLLYCDPNGNRVGYGKGFYDGLFSSISTDGLKIGVNFFPPKECISDLRSEDIPLDYLIIPSSVFSFKIG</sequence>
<dbReference type="GO" id="GO:0030272">
    <property type="term" value="F:5-formyltetrahydrofolate cyclo-ligase activity"/>
    <property type="evidence" value="ECO:0007669"/>
    <property type="project" value="UniProtKB-EC"/>
</dbReference>
<dbReference type="Pfam" id="PF01812">
    <property type="entry name" value="5-FTHF_cyc-lig"/>
    <property type="match status" value="1"/>
</dbReference>
<dbReference type="RefSeq" id="WP_002686381.1">
    <property type="nucleotide sequence ID" value="NZ_UFTJ01000001.1"/>
</dbReference>
<keyword evidence="3 4" id="KW-0067">ATP-binding</keyword>
<accession>A0A376C0E9</accession>
<evidence type="ECO:0000256" key="2">
    <source>
        <dbReference type="ARBA" id="ARBA00022741"/>
    </source>
</evidence>
<dbReference type="NCBIfam" id="TIGR02727">
    <property type="entry name" value="MTHFS_bact"/>
    <property type="match status" value="1"/>
</dbReference>
<dbReference type="InterPro" id="IPR024185">
    <property type="entry name" value="FTHF_cligase-like_sf"/>
</dbReference>
<dbReference type="PANTHER" id="PTHR23407:SF1">
    <property type="entry name" value="5-FORMYLTETRAHYDROFOLATE CYCLO-LIGASE"/>
    <property type="match status" value="1"/>
</dbReference>